<feature type="domain" description="Asparagine synthetase" evidence="1">
    <location>
        <begin position="201"/>
        <end position="591"/>
    </location>
</feature>
<keyword evidence="3" id="KW-1185">Reference proteome</keyword>
<dbReference type="InterPro" id="IPR001962">
    <property type="entry name" value="Asn_synthase"/>
</dbReference>
<dbReference type="SUPFAM" id="SSF56235">
    <property type="entry name" value="N-terminal nucleophile aminohydrolases (Ntn hydrolases)"/>
    <property type="match status" value="1"/>
</dbReference>
<gene>
    <name evidence="2" type="ORF">SAMN05421507_10829</name>
</gene>
<accession>A0A1H0SEP0</accession>
<dbReference type="Pfam" id="PF00733">
    <property type="entry name" value="Asn_synthase"/>
    <property type="match status" value="1"/>
</dbReference>
<dbReference type="AlphaFoldDB" id="A0A1H0SEP0"/>
<dbReference type="InterPro" id="IPR014729">
    <property type="entry name" value="Rossmann-like_a/b/a_fold"/>
</dbReference>
<organism evidence="2 3">
    <name type="scientific">Lentzea jiangxiensis</name>
    <dbReference type="NCBI Taxonomy" id="641025"/>
    <lineage>
        <taxon>Bacteria</taxon>
        <taxon>Bacillati</taxon>
        <taxon>Actinomycetota</taxon>
        <taxon>Actinomycetes</taxon>
        <taxon>Pseudonocardiales</taxon>
        <taxon>Pseudonocardiaceae</taxon>
        <taxon>Lentzea</taxon>
    </lineage>
</organism>
<dbReference type="Proteomes" id="UP000199691">
    <property type="component" value="Unassembled WGS sequence"/>
</dbReference>
<evidence type="ECO:0000313" key="3">
    <source>
        <dbReference type="Proteomes" id="UP000199691"/>
    </source>
</evidence>
<dbReference type="SUPFAM" id="SSF52402">
    <property type="entry name" value="Adenine nucleotide alpha hydrolases-like"/>
    <property type="match status" value="1"/>
</dbReference>
<sequence>MTPGIIGVFPARARPAAVPADAEAVWPDIPLWTVGQWHAGEFRTARHNDTAVIVLGQCLANDDELARAAAEFVRIEHLTTWPGSYTVVVAKPDKLVAAVDLAGQYPLYHRPTEGGVVLSSLLSRVNAVAGARDVPHLPSLAAQIYFPHVPQLAHGRSALAGVDQTGGGETLRIGLDGTLRTSAAVIATPEPSLPLETAAGELREALDLAIRLRVEAGARVTSDFSGGLDSTSLAFLAARHTPLHVFTYHHPNAPAGDLVHARRFASLDSRLWHEVVTGDGGTLTYQRLADPGDVPDAASTAYARTRLRLDRVAASGSEIHLTGEGADALLVPAPAYLADLARRGSRRMLAQHVLRSGRHRRVSPASVLCRSVRTAGTSLAGALTGLAARVERGEHHTASWLDAISWCPGPGVESTWMTTATRGDLAGLCRDAAARRGSVPDGFGIADLIALDEVRTAGAFHRQLIDTARAHGVWSHAPFLDHAVIRACTRASAFQRADPEGLKPLLRLAMADLVPPEVLRRREKGNYIREDIQGLAANVSSLAKLIATSRVAEAGLVEPSAVIDSLHRAAAGGPPLFPALNRLLGVESWLRGLEEFR</sequence>
<dbReference type="Gene3D" id="3.40.50.620">
    <property type="entry name" value="HUPs"/>
    <property type="match status" value="2"/>
</dbReference>
<dbReference type="InterPro" id="IPR029055">
    <property type="entry name" value="Ntn_hydrolases_N"/>
</dbReference>
<dbReference type="GO" id="GO:0006529">
    <property type="term" value="P:asparagine biosynthetic process"/>
    <property type="evidence" value="ECO:0007669"/>
    <property type="project" value="InterPro"/>
</dbReference>
<dbReference type="NCBIfam" id="NF033561">
    <property type="entry name" value="macrolact_Ik_Al"/>
    <property type="match status" value="1"/>
</dbReference>
<protein>
    <submittedName>
        <fullName evidence="2">Asparagine synthase (Glutamine-hydrolysing)</fullName>
    </submittedName>
</protein>
<dbReference type="GO" id="GO:0004066">
    <property type="term" value="F:asparagine synthase (glutamine-hydrolyzing) activity"/>
    <property type="evidence" value="ECO:0007669"/>
    <property type="project" value="InterPro"/>
</dbReference>
<dbReference type="EMBL" id="FNIX01000008">
    <property type="protein sequence ID" value="SDP40145.1"/>
    <property type="molecule type" value="Genomic_DNA"/>
</dbReference>
<dbReference type="Gene3D" id="3.60.20.10">
    <property type="entry name" value="Glutamine Phosphoribosylpyrophosphate, subunit 1, domain 1"/>
    <property type="match status" value="1"/>
</dbReference>
<proteinExistence type="predicted"/>
<reference evidence="3" key="1">
    <citation type="submission" date="2016-10" db="EMBL/GenBank/DDBJ databases">
        <authorList>
            <person name="Varghese N."/>
            <person name="Submissions S."/>
        </authorList>
    </citation>
    <scope>NUCLEOTIDE SEQUENCE [LARGE SCALE GENOMIC DNA]</scope>
    <source>
        <strain evidence="3">CGMCC 4.6609</strain>
    </source>
</reference>
<name>A0A1H0SEP0_9PSEU</name>
<evidence type="ECO:0000313" key="2">
    <source>
        <dbReference type="EMBL" id="SDP40145.1"/>
    </source>
</evidence>
<dbReference type="RefSeq" id="WP_176959888.1">
    <property type="nucleotide sequence ID" value="NZ_FNIX01000008.1"/>
</dbReference>
<evidence type="ECO:0000259" key="1">
    <source>
        <dbReference type="Pfam" id="PF00733"/>
    </source>
</evidence>
<dbReference type="STRING" id="641025.SAMN05421507_10829"/>